<dbReference type="PANTHER" id="PTHR37507">
    <property type="entry name" value="SPORULATION PROTEIN YDCC"/>
    <property type="match status" value="1"/>
</dbReference>
<dbReference type="EMBL" id="JBHUDK010000016">
    <property type="protein sequence ID" value="MFD1600628.1"/>
    <property type="molecule type" value="Genomic_DNA"/>
</dbReference>
<protein>
    <submittedName>
        <fullName evidence="1">Outer membrane lipoprotein carrier protein LolA</fullName>
    </submittedName>
</protein>
<dbReference type="Gene3D" id="2.50.20.10">
    <property type="entry name" value="Lipoprotein localisation LolA/LolB/LppX"/>
    <property type="match status" value="1"/>
</dbReference>
<reference evidence="1 2" key="1">
    <citation type="journal article" date="2019" name="Int. J. Syst. Evol. Microbiol.">
        <title>The Global Catalogue of Microorganisms (GCM) 10K type strain sequencing project: providing services to taxonomists for standard genome sequencing and annotation.</title>
        <authorList>
            <consortium name="The Broad Institute Genomics Platform"/>
            <consortium name="The Broad Institute Genome Sequencing Center for Infectious Disease"/>
            <person name="Wu L."/>
            <person name="Ma J."/>
        </authorList>
    </citation>
    <scope>NUCLEOTIDE SEQUENCE [LARGE SCALE GENOMIC DNA]</scope>
    <source>
        <strain evidence="1 2">CGMCC 1.12121</strain>
    </source>
</reference>
<dbReference type="AlphaFoldDB" id="A0ABD6CTF8"/>
<evidence type="ECO:0000313" key="2">
    <source>
        <dbReference type="Proteomes" id="UP001597085"/>
    </source>
</evidence>
<dbReference type="RefSeq" id="WP_390278311.1">
    <property type="nucleotide sequence ID" value="NZ_JBHUDK010000016.1"/>
</dbReference>
<dbReference type="Proteomes" id="UP001597085">
    <property type="component" value="Unassembled WGS sequence"/>
</dbReference>
<accession>A0ABD6CTF8</accession>
<proteinExistence type="predicted"/>
<name>A0ABD6CTF8_9EURY</name>
<sequence>MSLNPREILSKTIEKVNPPETIRCVLRKSSRYNRGEKRLTARVWEKPPQHSRIEIMNYEVVQEPEPPDPPARLAGLADFESRMSLMVQNESEIWIYNEQDREYQRIEIDAAITNRDLITFPSTLNTPFVEESNATYEGKEFINSRLTHCLLLEPTGDADQLYDSLSVWIDEEYYWPIKVVQKYEFDDEPIIDEYKLTELSFNDPIEDARFTFTPPQDAKEKTR</sequence>
<organism evidence="1 2">
    <name type="scientific">Halobellus rarus</name>
    <dbReference type="NCBI Taxonomy" id="1126237"/>
    <lineage>
        <taxon>Archaea</taxon>
        <taxon>Methanobacteriati</taxon>
        <taxon>Methanobacteriota</taxon>
        <taxon>Stenosarchaea group</taxon>
        <taxon>Halobacteria</taxon>
        <taxon>Halobacteriales</taxon>
        <taxon>Haloferacaceae</taxon>
        <taxon>Halobellus</taxon>
    </lineage>
</organism>
<evidence type="ECO:0000313" key="1">
    <source>
        <dbReference type="EMBL" id="MFD1600628.1"/>
    </source>
</evidence>
<gene>
    <name evidence="1" type="ORF">ACFSBX_16945</name>
</gene>
<keyword evidence="2" id="KW-1185">Reference proteome</keyword>
<comment type="caution">
    <text evidence="1">The sequence shown here is derived from an EMBL/GenBank/DDBJ whole genome shotgun (WGS) entry which is preliminary data.</text>
</comment>
<dbReference type="InterPro" id="IPR029046">
    <property type="entry name" value="LolA/LolB/LppX"/>
</dbReference>
<keyword evidence="1" id="KW-0449">Lipoprotein</keyword>
<dbReference type="PANTHER" id="PTHR37507:SF2">
    <property type="entry name" value="SPORULATION PROTEIN YDCC"/>
    <property type="match status" value="1"/>
</dbReference>
<dbReference type="InterPro" id="IPR052944">
    <property type="entry name" value="Sporulation_related"/>
</dbReference>
<dbReference type="SUPFAM" id="SSF89392">
    <property type="entry name" value="Prokaryotic lipoproteins and lipoprotein localization factors"/>
    <property type="match status" value="1"/>
</dbReference>